<protein>
    <recommendedName>
        <fullName evidence="1">THIF-type NAD/FAD binding fold domain-containing protein</fullName>
    </recommendedName>
</protein>
<dbReference type="InterPro" id="IPR035985">
    <property type="entry name" value="Ubiquitin-activating_enz"/>
</dbReference>
<gene>
    <name evidence="2" type="ORF">GCM10017600_79190</name>
</gene>
<reference evidence="2" key="1">
    <citation type="journal article" date="2014" name="Int. J. Syst. Evol. Microbiol.">
        <title>Complete genome sequence of Corynebacterium casei LMG S-19264T (=DSM 44701T), isolated from a smear-ripened cheese.</title>
        <authorList>
            <consortium name="US DOE Joint Genome Institute (JGI-PGF)"/>
            <person name="Walter F."/>
            <person name="Albersmeier A."/>
            <person name="Kalinowski J."/>
            <person name="Ruckert C."/>
        </authorList>
    </citation>
    <scope>NUCLEOTIDE SEQUENCE</scope>
    <source>
        <strain evidence="2">VKM Ac-2007</strain>
    </source>
</reference>
<name>A0A9W6I9G3_9ACTN</name>
<dbReference type="AlphaFoldDB" id="A0A9W6I9G3"/>
<sequence>MRPRLKPVLRRIARDERTLQFGLHPRHAVVLTDLEPEVRRWVESLDGVRDVAGVLAGAAEAGIGRERGRALLDLLVERGVVDDAAARPGPLRLLTLAERDRLQPDLDALSLLPGTTDGGLATLERRRGAQVRVYGAGRVGAQVVALLAASGVGGLCVVDPGPARPRDVVPGGLTREQVDMGMSRQEGAVALAREAAPSVTAWTGDHAARPADGARPPDLAVLAPVGPLDGLLAGELLSCRIPHLLVTAYEGFGSVGPLVLPGRSTCLRCLDLTRRDRDPGWPVVSARLGGFPAGEIGCGTAMSTLVAAMAVGHALASIDGSESAVTNGTTDVLPDWRWKRRSWSVHPQCRCFQNDLGSLTMVASATCR</sequence>
<keyword evidence="3" id="KW-1185">Reference proteome</keyword>
<dbReference type="RefSeq" id="WP_271222743.1">
    <property type="nucleotide sequence ID" value="NZ_BAAAVD010000030.1"/>
</dbReference>
<dbReference type="Pfam" id="PF00899">
    <property type="entry name" value="ThiF"/>
    <property type="match status" value="1"/>
</dbReference>
<evidence type="ECO:0000313" key="2">
    <source>
        <dbReference type="EMBL" id="GLK14507.1"/>
    </source>
</evidence>
<evidence type="ECO:0000259" key="1">
    <source>
        <dbReference type="Pfam" id="PF00899"/>
    </source>
</evidence>
<dbReference type="SUPFAM" id="SSF69572">
    <property type="entry name" value="Activating enzymes of the ubiquitin-like proteins"/>
    <property type="match status" value="1"/>
</dbReference>
<dbReference type="GO" id="GO:0008641">
    <property type="term" value="F:ubiquitin-like modifier activating enzyme activity"/>
    <property type="evidence" value="ECO:0007669"/>
    <property type="project" value="InterPro"/>
</dbReference>
<dbReference type="EMBL" id="BSEV01000033">
    <property type="protein sequence ID" value="GLK14507.1"/>
    <property type="molecule type" value="Genomic_DNA"/>
</dbReference>
<reference evidence="2" key="2">
    <citation type="submission" date="2023-01" db="EMBL/GenBank/DDBJ databases">
        <authorList>
            <person name="Sun Q."/>
            <person name="Evtushenko L."/>
        </authorList>
    </citation>
    <scope>NUCLEOTIDE SEQUENCE</scope>
    <source>
        <strain evidence="2">VKM Ac-2007</strain>
    </source>
</reference>
<organism evidence="2 3">
    <name type="scientific">Streptosporangium carneum</name>
    <dbReference type="NCBI Taxonomy" id="47481"/>
    <lineage>
        <taxon>Bacteria</taxon>
        <taxon>Bacillati</taxon>
        <taxon>Actinomycetota</taxon>
        <taxon>Actinomycetes</taxon>
        <taxon>Streptosporangiales</taxon>
        <taxon>Streptosporangiaceae</taxon>
        <taxon>Streptosporangium</taxon>
    </lineage>
</organism>
<accession>A0A9W6I9G3</accession>
<evidence type="ECO:0000313" key="3">
    <source>
        <dbReference type="Proteomes" id="UP001143474"/>
    </source>
</evidence>
<feature type="domain" description="THIF-type NAD/FAD binding fold" evidence="1">
    <location>
        <begin position="122"/>
        <end position="327"/>
    </location>
</feature>
<dbReference type="Proteomes" id="UP001143474">
    <property type="component" value="Unassembled WGS sequence"/>
</dbReference>
<proteinExistence type="predicted"/>
<dbReference type="InterPro" id="IPR000594">
    <property type="entry name" value="ThiF_NAD_FAD-bd"/>
</dbReference>
<comment type="caution">
    <text evidence="2">The sequence shown here is derived from an EMBL/GenBank/DDBJ whole genome shotgun (WGS) entry which is preliminary data.</text>
</comment>
<dbReference type="Gene3D" id="3.40.50.720">
    <property type="entry name" value="NAD(P)-binding Rossmann-like Domain"/>
    <property type="match status" value="1"/>
</dbReference>